<feature type="region of interest" description="Disordered" evidence="1">
    <location>
        <begin position="38"/>
        <end position="58"/>
    </location>
</feature>
<evidence type="ECO:0000313" key="2">
    <source>
        <dbReference type="EMBL" id="VDK30287.1"/>
    </source>
</evidence>
<reference evidence="4" key="1">
    <citation type="submission" date="2016-06" db="UniProtKB">
        <authorList>
            <consortium name="WormBaseParasite"/>
        </authorList>
    </citation>
    <scope>IDENTIFICATION</scope>
</reference>
<dbReference type="OrthoDB" id="365640at2759"/>
<keyword evidence="3" id="KW-1185">Reference proteome</keyword>
<dbReference type="Proteomes" id="UP000271098">
    <property type="component" value="Unassembled WGS sequence"/>
</dbReference>
<feature type="compositionally biased region" description="Basic and acidic residues" evidence="1">
    <location>
        <begin position="38"/>
        <end position="51"/>
    </location>
</feature>
<evidence type="ECO:0000313" key="4">
    <source>
        <dbReference type="WBParaSite" id="GPUH_0000152601-mRNA-1"/>
    </source>
</evidence>
<sequence length="111" mass="12495">MAVTSRVLDDYNGDAVLLLNSQATNLISYQNEARMEDKTVSHEKFKGETGEHYPSIKPRDSNILCRDESFVPETLSATEYIPKKGERHDVKRPGESSIWKVSGLKFSSFGN</sequence>
<accession>A0A183CYI2</accession>
<protein>
    <submittedName>
        <fullName evidence="4">Ovule protein</fullName>
    </submittedName>
</protein>
<dbReference type="WBParaSite" id="GPUH_0000152601-mRNA-1">
    <property type="protein sequence ID" value="GPUH_0000152601-mRNA-1"/>
    <property type="gene ID" value="GPUH_0000152601"/>
</dbReference>
<gene>
    <name evidence="2" type="ORF">GPUH_LOCUS1523</name>
</gene>
<evidence type="ECO:0000256" key="1">
    <source>
        <dbReference type="SAM" id="MobiDB-lite"/>
    </source>
</evidence>
<dbReference type="EMBL" id="UYRT01001864">
    <property type="protein sequence ID" value="VDK30287.1"/>
    <property type="molecule type" value="Genomic_DNA"/>
</dbReference>
<evidence type="ECO:0000313" key="3">
    <source>
        <dbReference type="Proteomes" id="UP000271098"/>
    </source>
</evidence>
<organism evidence="4">
    <name type="scientific">Gongylonema pulchrum</name>
    <dbReference type="NCBI Taxonomy" id="637853"/>
    <lineage>
        <taxon>Eukaryota</taxon>
        <taxon>Metazoa</taxon>
        <taxon>Ecdysozoa</taxon>
        <taxon>Nematoda</taxon>
        <taxon>Chromadorea</taxon>
        <taxon>Rhabditida</taxon>
        <taxon>Spirurina</taxon>
        <taxon>Spiruromorpha</taxon>
        <taxon>Spiruroidea</taxon>
        <taxon>Gongylonematidae</taxon>
        <taxon>Gongylonema</taxon>
    </lineage>
</organism>
<name>A0A183CYI2_9BILA</name>
<proteinExistence type="predicted"/>
<dbReference type="AlphaFoldDB" id="A0A183CYI2"/>
<reference evidence="2 3" key="2">
    <citation type="submission" date="2018-11" db="EMBL/GenBank/DDBJ databases">
        <authorList>
            <consortium name="Pathogen Informatics"/>
        </authorList>
    </citation>
    <scope>NUCLEOTIDE SEQUENCE [LARGE SCALE GENOMIC DNA]</scope>
</reference>